<sequence>MEKSDYRYLCIADNYDFKFNKDLSELWEILLHEYSELEGNDRILEKFDAFKELHQLVATYDIINAMIYSLHYKYNKGYIDDLAMFGYKVEIIDNCITLESLKVCAQMSRAILNDIEDVKKSISPEDHKTDNKNIFYKSMAWLIKGYGNLED</sequence>
<protein>
    <submittedName>
        <fullName evidence="1">Uncharacterized protein</fullName>
    </submittedName>
</protein>
<name>X0WII4_9ZZZZ</name>
<dbReference type="EMBL" id="BARS01046551">
    <property type="protein sequence ID" value="GAG30455.1"/>
    <property type="molecule type" value="Genomic_DNA"/>
</dbReference>
<organism evidence="1">
    <name type="scientific">marine sediment metagenome</name>
    <dbReference type="NCBI Taxonomy" id="412755"/>
    <lineage>
        <taxon>unclassified sequences</taxon>
        <taxon>metagenomes</taxon>
        <taxon>ecological metagenomes</taxon>
    </lineage>
</organism>
<reference evidence="1" key="1">
    <citation type="journal article" date="2014" name="Front. Microbiol.">
        <title>High frequency of phylogenetically diverse reductive dehalogenase-homologous genes in deep subseafloor sedimentary metagenomes.</title>
        <authorList>
            <person name="Kawai M."/>
            <person name="Futagami T."/>
            <person name="Toyoda A."/>
            <person name="Takaki Y."/>
            <person name="Nishi S."/>
            <person name="Hori S."/>
            <person name="Arai W."/>
            <person name="Tsubouchi T."/>
            <person name="Morono Y."/>
            <person name="Uchiyama I."/>
            <person name="Ito T."/>
            <person name="Fujiyama A."/>
            <person name="Inagaki F."/>
            <person name="Takami H."/>
        </authorList>
    </citation>
    <scope>NUCLEOTIDE SEQUENCE</scope>
    <source>
        <strain evidence="1">Expedition CK06-06</strain>
    </source>
</reference>
<accession>X0WII4</accession>
<feature type="non-terminal residue" evidence="1">
    <location>
        <position position="151"/>
    </location>
</feature>
<gene>
    <name evidence="1" type="ORF">S01H1_70054</name>
</gene>
<comment type="caution">
    <text evidence="1">The sequence shown here is derived from an EMBL/GenBank/DDBJ whole genome shotgun (WGS) entry which is preliminary data.</text>
</comment>
<dbReference type="AlphaFoldDB" id="X0WII4"/>
<proteinExistence type="predicted"/>
<evidence type="ECO:0000313" key="1">
    <source>
        <dbReference type="EMBL" id="GAG30455.1"/>
    </source>
</evidence>